<gene>
    <name evidence="1" type="ORF">AKJ09_00006</name>
    <name evidence="2" type="ORF">AKJ09_00074</name>
</gene>
<dbReference type="EMBL" id="CP012333">
    <property type="protein sequence ID" value="AKU93342.1"/>
    <property type="molecule type" value="Genomic_DNA"/>
</dbReference>
<protein>
    <recommendedName>
        <fullName evidence="4">SprT-like domain-containing protein</fullName>
    </recommendedName>
</protein>
<dbReference type="STRING" id="1391654.AKJ09_00006"/>
<reference evidence="2 3" key="1">
    <citation type="submission" date="2015-08" db="EMBL/GenBank/DDBJ databases">
        <authorList>
            <person name="Babu N.S."/>
            <person name="Beckwith C.J."/>
            <person name="Beseler K.G."/>
            <person name="Brison A."/>
            <person name="Carone J.V."/>
            <person name="Caskin T.P."/>
            <person name="Diamond M."/>
            <person name="Durham M.E."/>
            <person name="Foxe J.M."/>
            <person name="Go M."/>
            <person name="Henderson B.A."/>
            <person name="Jones I.B."/>
            <person name="McGettigan J.A."/>
            <person name="Micheletti S.J."/>
            <person name="Nasrallah M.E."/>
            <person name="Ortiz D."/>
            <person name="Piller C.R."/>
            <person name="Privatt S.R."/>
            <person name="Schneider S.L."/>
            <person name="Sharp S."/>
            <person name="Smith T.C."/>
            <person name="Stanton J.D."/>
            <person name="Ullery H.E."/>
            <person name="Wilson R.J."/>
            <person name="Serrano M.G."/>
            <person name="Buck G."/>
            <person name="Lee V."/>
            <person name="Wang Y."/>
            <person name="Carvalho R."/>
            <person name="Voegtly L."/>
            <person name="Shi R."/>
            <person name="Duckworth R."/>
            <person name="Johnson A."/>
            <person name="Loviza R."/>
            <person name="Walstead R."/>
            <person name="Shah Z."/>
            <person name="Kiflezghi M."/>
            <person name="Wade K."/>
            <person name="Ball S.L."/>
            <person name="Bradley K.W."/>
            <person name="Asai D.J."/>
            <person name="Bowman C.A."/>
            <person name="Russell D.A."/>
            <person name="Pope W.H."/>
            <person name="Jacobs-Sera D."/>
            <person name="Hendrix R.W."/>
            <person name="Hatfull G.F."/>
        </authorList>
    </citation>
    <scope>NUCLEOTIDE SEQUENCE [LARGE SCALE GENOMIC DNA]</scope>
    <source>
        <strain evidence="2 3">DSM 27648</strain>
    </source>
</reference>
<evidence type="ECO:0000313" key="2">
    <source>
        <dbReference type="EMBL" id="AKU93410.1"/>
    </source>
</evidence>
<name>A0A0K1PIR1_9BACT</name>
<proteinExistence type="predicted"/>
<dbReference type="EMBL" id="CP012333">
    <property type="protein sequence ID" value="AKU93410.1"/>
    <property type="molecule type" value="Genomic_DNA"/>
</dbReference>
<evidence type="ECO:0008006" key="4">
    <source>
        <dbReference type="Google" id="ProtNLM"/>
    </source>
</evidence>
<dbReference type="Proteomes" id="UP000064967">
    <property type="component" value="Chromosome"/>
</dbReference>
<dbReference type="KEGG" id="llu:AKJ09_00006"/>
<evidence type="ECO:0000313" key="1">
    <source>
        <dbReference type="EMBL" id="AKU93342.1"/>
    </source>
</evidence>
<dbReference type="RefSeq" id="WP_146644872.1">
    <property type="nucleotide sequence ID" value="NZ_CP012333.1"/>
</dbReference>
<sequence>MRPRVWRRFKLGGETWRAFIVSPISEHLRVDGERKIGTCDYNTSCIYISSDLKGPARVSTFLHEVLHACLFVSQAADAYGQDEAIDERIVGALTPALHQFLNQVADLFVEAS</sequence>
<dbReference type="KEGG" id="llu:AKJ09_00074"/>
<organism evidence="2 3">
    <name type="scientific">Labilithrix luteola</name>
    <dbReference type="NCBI Taxonomy" id="1391654"/>
    <lineage>
        <taxon>Bacteria</taxon>
        <taxon>Pseudomonadati</taxon>
        <taxon>Myxococcota</taxon>
        <taxon>Polyangia</taxon>
        <taxon>Polyangiales</taxon>
        <taxon>Labilitrichaceae</taxon>
        <taxon>Labilithrix</taxon>
    </lineage>
</organism>
<dbReference type="AlphaFoldDB" id="A0A0K1PIR1"/>
<keyword evidence="3" id="KW-1185">Reference proteome</keyword>
<evidence type="ECO:0000313" key="3">
    <source>
        <dbReference type="Proteomes" id="UP000064967"/>
    </source>
</evidence>
<accession>A0A0K1PIR1</accession>